<dbReference type="PANTHER" id="PTHR34220:SF7">
    <property type="entry name" value="SENSOR HISTIDINE KINASE YPDA"/>
    <property type="match status" value="1"/>
</dbReference>
<feature type="transmembrane region" description="Helical" evidence="1">
    <location>
        <begin position="52"/>
        <end position="73"/>
    </location>
</feature>
<gene>
    <name evidence="3" type="ORF">HNQ88_001975</name>
</gene>
<dbReference type="InterPro" id="IPR050640">
    <property type="entry name" value="Bact_2-comp_sensor_kinase"/>
</dbReference>
<reference evidence="3" key="1">
    <citation type="submission" date="2023-07" db="EMBL/GenBank/DDBJ databases">
        <title>Genomic Encyclopedia of Type Strains, Phase IV (KMG-IV): sequencing the most valuable type-strain genomes for metagenomic binning, comparative biology and taxonomic classification.</title>
        <authorList>
            <person name="Goeker M."/>
        </authorList>
    </citation>
    <scope>NUCLEOTIDE SEQUENCE</scope>
    <source>
        <strain evidence="3">DSM 26174</strain>
    </source>
</reference>
<name>A0AAE3XLT3_9BACT</name>
<evidence type="ECO:0000313" key="4">
    <source>
        <dbReference type="Proteomes" id="UP001185092"/>
    </source>
</evidence>
<keyword evidence="3" id="KW-0808">Transferase</keyword>
<dbReference type="InterPro" id="IPR036890">
    <property type="entry name" value="HATPase_C_sf"/>
</dbReference>
<keyword evidence="1" id="KW-1133">Transmembrane helix</keyword>
<protein>
    <submittedName>
        <fullName evidence="3">Sensor histidine kinase YesM</fullName>
    </submittedName>
</protein>
<dbReference type="AlphaFoldDB" id="A0AAE3XLT3"/>
<dbReference type="PANTHER" id="PTHR34220">
    <property type="entry name" value="SENSOR HISTIDINE KINASE YPDA"/>
    <property type="match status" value="1"/>
</dbReference>
<proteinExistence type="predicted"/>
<organism evidence="3 4">
    <name type="scientific">Aureibacter tunicatorum</name>
    <dbReference type="NCBI Taxonomy" id="866807"/>
    <lineage>
        <taxon>Bacteria</taxon>
        <taxon>Pseudomonadati</taxon>
        <taxon>Bacteroidota</taxon>
        <taxon>Cytophagia</taxon>
        <taxon>Cytophagales</taxon>
        <taxon>Persicobacteraceae</taxon>
        <taxon>Aureibacter</taxon>
    </lineage>
</organism>
<feature type="transmembrane region" description="Helical" evidence="1">
    <location>
        <begin position="123"/>
        <end position="149"/>
    </location>
</feature>
<dbReference type="GO" id="GO:0000155">
    <property type="term" value="F:phosphorelay sensor kinase activity"/>
    <property type="evidence" value="ECO:0007669"/>
    <property type="project" value="InterPro"/>
</dbReference>
<keyword evidence="4" id="KW-1185">Reference proteome</keyword>
<evidence type="ECO:0000313" key="3">
    <source>
        <dbReference type="EMBL" id="MDR6238938.1"/>
    </source>
</evidence>
<keyword evidence="1" id="KW-0812">Transmembrane</keyword>
<feature type="domain" description="Signal transduction histidine kinase internal region" evidence="2">
    <location>
        <begin position="170"/>
        <end position="247"/>
    </location>
</feature>
<sequence>MNIKGYLQKTTVYNFRSIMRRLALITVFTVGLTLFMMYFVDIPPGINIYVDIIGVVLAFLVVSEFIVLLDLYLEYKEPLSFNNITRRISMQFGFSWGFTIFVFLVLFFTFYDKRFLDDENFVLASSFFILTMLLLFTCVSFISILIRVFRTWIELNKEMESLKLEKMELKYKALQDQLNPHFFFNNLSALKSLILLKEERSALRFIQDFSSICRYVLQKSDWITVSVAEDVEFTKQYFELQKIRNEDGLEMMIDIPDEYMEKEIPPMAIQLLVENAIKHNIATEEQMLRIRIEVEGEYMVIRNNLQRKATYHSTGKGLSNLKRRFAHLTSLPVRIEQDDKEFEVFLPII</sequence>
<dbReference type="GO" id="GO:0016020">
    <property type="term" value="C:membrane"/>
    <property type="evidence" value="ECO:0007669"/>
    <property type="project" value="InterPro"/>
</dbReference>
<evidence type="ECO:0000256" key="1">
    <source>
        <dbReference type="SAM" id="Phobius"/>
    </source>
</evidence>
<dbReference type="Pfam" id="PF06580">
    <property type="entry name" value="His_kinase"/>
    <property type="match status" value="1"/>
</dbReference>
<feature type="transmembrane region" description="Helical" evidence="1">
    <location>
        <begin position="94"/>
        <end position="111"/>
    </location>
</feature>
<feature type="transmembrane region" description="Helical" evidence="1">
    <location>
        <begin position="21"/>
        <end position="40"/>
    </location>
</feature>
<keyword evidence="3" id="KW-0418">Kinase</keyword>
<dbReference type="SUPFAM" id="SSF55874">
    <property type="entry name" value="ATPase domain of HSP90 chaperone/DNA topoisomerase II/histidine kinase"/>
    <property type="match status" value="1"/>
</dbReference>
<dbReference type="Proteomes" id="UP001185092">
    <property type="component" value="Unassembled WGS sequence"/>
</dbReference>
<evidence type="ECO:0000259" key="2">
    <source>
        <dbReference type="Pfam" id="PF06580"/>
    </source>
</evidence>
<dbReference type="EMBL" id="JAVDQD010000002">
    <property type="protein sequence ID" value="MDR6238938.1"/>
    <property type="molecule type" value="Genomic_DNA"/>
</dbReference>
<dbReference type="RefSeq" id="WP_309938443.1">
    <property type="nucleotide sequence ID" value="NZ_AP025305.1"/>
</dbReference>
<keyword evidence="1" id="KW-0472">Membrane</keyword>
<accession>A0AAE3XLT3</accession>
<dbReference type="InterPro" id="IPR010559">
    <property type="entry name" value="Sig_transdc_His_kin_internal"/>
</dbReference>
<comment type="caution">
    <text evidence="3">The sequence shown here is derived from an EMBL/GenBank/DDBJ whole genome shotgun (WGS) entry which is preliminary data.</text>
</comment>